<feature type="domain" description="PhoU" evidence="4">
    <location>
        <begin position="18"/>
        <end position="104"/>
    </location>
</feature>
<evidence type="ECO:0000313" key="5">
    <source>
        <dbReference type="EMBL" id="MBW7570802.1"/>
    </source>
</evidence>
<dbReference type="PANTHER" id="PTHR42930">
    <property type="entry name" value="PHOSPHATE-SPECIFIC TRANSPORT SYSTEM ACCESSORY PROTEIN PHOU"/>
    <property type="match status" value="1"/>
</dbReference>
<dbReference type="PIRSF" id="PIRSF003107">
    <property type="entry name" value="PhoU"/>
    <property type="match status" value="1"/>
</dbReference>
<sequence length="214" mass="24343">MRFVLDELLQKISELLILMASSCEQNLNNAFEAFRTHDKEKALAIYKNDYDLSSKAREIESLCIKTILRQQPVAKDMLIISATLKLVRDVERIGTQAISIAELISSFNFSYRGDEILLIEKMSEEAIEMVKNSVDSFITKNEDQARAVIKHDSVVDKYFNLIKLALIREIRKSEDTDGSLPLDVLMIAKYLERIGDHSCNVAKCTLYMISGELS</sequence>
<organism evidence="5 6">
    <name type="scientific">Succinivibrio faecicola</name>
    <dbReference type="NCBI Taxonomy" id="2820300"/>
    <lineage>
        <taxon>Bacteria</taxon>
        <taxon>Pseudomonadati</taxon>
        <taxon>Pseudomonadota</taxon>
        <taxon>Gammaproteobacteria</taxon>
        <taxon>Aeromonadales</taxon>
        <taxon>Succinivibrionaceae</taxon>
        <taxon>Succinivibrio</taxon>
    </lineage>
</organism>
<dbReference type="NCBIfam" id="TIGR02135">
    <property type="entry name" value="phoU_full"/>
    <property type="match status" value="1"/>
</dbReference>
<proteinExistence type="inferred from homology"/>
<evidence type="ECO:0000256" key="3">
    <source>
        <dbReference type="PIRNR" id="PIRNR003107"/>
    </source>
</evidence>
<dbReference type="InterPro" id="IPR026022">
    <property type="entry name" value="PhoU_dom"/>
</dbReference>
<keyword evidence="6" id="KW-1185">Reference proteome</keyword>
<dbReference type="PANTHER" id="PTHR42930:SF3">
    <property type="entry name" value="PHOSPHATE-SPECIFIC TRANSPORT SYSTEM ACCESSORY PROTEIN PHOU"/>
    <property type="match status" value="1"/>
</dbReference>
<keyword evidence="3" id="KW-0813">Transport</keyword>
<accession>A0ABS7DHN7</accession>
<dbReference type="InterPro" id="IPR038078">
    <property type="entry name" value="PhoU-like_sf"/>
</dbReference>
<dbReference type="Gene3D" id="1.20.58.220">
    <property type="entry name" value="Phosphate transport system protein phou homolog 2, domain 2"/>
    <property type="match status" value="2"/>
</dbReference>
<comment type="subcellular location">
    <subcellularLocation>
        <location evidence="3">Cytoplasm</location>
    </subcellularLocation>
</comment>
<keyword evidence="3" id="KW-0963">Cytoplasm</keyword>
<comment type="function">
    <text evidence="3">Plays a role in the regulation of phosphate uptake.</text>
</comment>
<protein>
    <recommendedName>
        <fullName evidence="3">Phosphate-specific transport system accessory protein PhoU</fullName>
    </recommendedName>
</protein>
<evidence type="ECO:0000313" key="6">
    <source>
        <dbReference type="Proteomes" id="UP000731465"/>
    </source>
</evidence>
<evidence type="ECO:0000256" key="1">
    <source>
        <dbReference type="ARBA" id="ARBA00008107"/>
    </source>
</evidence>
<dbReference type="EMBL" id="JAGFNY010000030">
    <property type="protein sequence ID" value="MBW7570802.1"/>
    <property type="molecule type" value="Genomic_DNA"/>
</dbReference>
<dbReference type="SUPFAM" id="SSF109755">
    <property type="entry name" value="PhoU-like"/>
    <property type="match status" value="1"/>
</dbReference>
<keyword evidence="2 3" id="KW-0592">Phosphate transport</keyword>
<evidence type="ECO:0000256" key="2">
    <source>
        <dbReference type="ARBA" id="ARBA00022592"/>
    </source>
</evidence>
<dbReference type="Proteomes" id="UP000731465">
    <property type="component" value="Unassembled WGS sequence"/>
</dbReference>
<dbReference type="RefSeq" id="WP_219938025.1">
    <property type="nucleotide sequence ID" value="NZ_JAGFNY010000030.1"/>
</dbReference>
<name>A0ABS7DHN7_9GAMM</name>
<gene>
    <name evidence="5" type="primary">phoU</name>
    <name evidence="5" type="ORF">J5V48_07840</name>
</gene>
<comment type="subunit">
    <text evidence="3">Homodimer.</text>
</comment>
<dbReference type="Pfam" id="PF01895">
    <property type="entry name" value="PhoU"/>
    <property type="match status" value="2"/>
</dbReference>
<comment type="caution">
    <text evidence="5">The sequence shown here is derived from an EMBL/GenBank/DDBJ whole genome shotgun (WGS) entry which is preliminary data.</text>
</comment>
<feature type="domain" description="PhoU" evidence="4">
    <location>
        <begin position="119"/>
        <end position="204"/>
    </location>
</feature>
<comment type="similarity">
    <text evidence="1 3">Belongs to the PhoU family.</text>
</comment>
<evidence type="ECO:0000259" key="4">
    <source>
        <dbReference type="Pfam" id="PF01895"/>
    </source>
</evidence>
<reference evidence="5 6" key="1">
    <citation type="submission" date="2021-03" db="EMBL/GenBank/DDBJ databases">
        <title>Succinivibrio sp. nov. isolated from feces of cow.</title>
        <authorList>
            <person name="Choi J.-Y."/>
        </authorList>
    </citation>
    <scope>NUCLEOTIDE SEQUENCE [LARGE SCALE GENOMIC DNA]</scope>
    <source>
        <strain evidence="5 6">AGMB01872</strain>
    </source>
</reference>
<dbReference type="InterPro" id="IPR028366">
    <property type="entry name" value="PhoU"/>
</dbReference>